<dbReference type="InterPro" id="IPR028241">
    <property type="entry name" value="RAVE2/Rogdi"/>
</dbReference>
<organism evidence="2 3">
    <name type="scientific">Portunus trituberculatus</name>
    <name type="common">Swimming crab</name>
    <name type="synonym">Neptunus trituberculatus</name>
    <dbReference type="NCBI Taxonomy" id="210409"/>
    <lineage>
        <taxon>Eukaryota</taxon>
        <taxon>Metazoa</taxon>
        <taxon>Ecdysozoa</taxon>
        <taxon>Arthropoda</taxon>
        <taxon>Crustacea</taxon>
        <taxon>Multicrustacea</taxon>
        <taxon>Malacostraca</taxon>
        <taxon>Eumalacostraca</taxon>
        <taxon>Eucarida</taxon>
        <taxon>Decapoda</taxon>
        <taxon>Pleocyemata</taxon>
        <taxon>Brachyura</taxon>
        <taxon>Eubrachyura</taxon>
        <taxon>Portunoidea</taxon>
        <taxon>Portunidae</taxon>
        <taxon>Portuninae</taxon>
        <taxon>Portunus</taxon>
    </lineage>
</organism>
<reference evidence="2 3" key="1">
    <citation type="submission" date="2019-05" db="EMBL/GenBank/DDBJ databases">
        <title>Another draft genome of Portunus trituberculatus and its Hox gene families provides insights of decapod evolution.</title>
        <authorList>
            <person name="Jeong J.-H."/>
            <person name="Song I."/>
            <person name="Kim S."/>
            <person name="Choi T."/>
            <person name="Kim D."/>
            <person name="Ryu S."/>
            <person name="Kim W."/>
        </authorList>
    </citation>
    <scope>NUCLEOTIDE SEQUENCE [LARGE SCALE GENOMIC DNA]</scope>
    <source>
        <tissue evidence="2">Muscle</tissue>
    </source>
</reference>
<dbReference type="PANTHER" id="PTHR13618:SF1">
    <property type="entry name" value="PROTEIN ROGDI HOMOLOG"/>
    <property type="match status" value="1"/>
</dbReference>
<sequence length="149" mass="16821">MEEDEEEMRNRGRIGGAKINKNWNGYSMKKFHEGAGHFPMPLCGSDAPIKQEKFIMSTAAHSTQDQVKCVVTVTGDTISQAYNIFSFPHTRYCAPQDINMKAAKHQHQLHRTSVTPDAPWRIQQIQDAANFLQMAMQFLQGLGVKASLR</sequence>
<dbReference type="EMBL" id="VSRR010003902">
    <property type="protein sequence ID" value="MPC37842.1"/>
    <property type="molecule type" value="Genomic_DNA"/>
</dbReference>
<name>A0A5B7EU90_PORTR</name>
<dbReference type="PANTHER" id="PTHR13618">
    <property type="entry name" value="LEUCINE ZIPPER CONTAINING TRANSCRIPTION FACTOR LZF1"/>
    <property type="match status" value="1"/>
</dbReference>
<accession>A0A5B7EU90</accession>
<dbReference type="GO" id="GO:0043291">
    <property type="term" value="C:RAVE complex"/>
    <property type="evidence" value="ECO:0007669"/>
    <property type="project" value="TreeGrafter"/>
</dbReference>
<evidence type="ECO:0000256" key="1">
    <source>
        <dbReference type="ARBA" id="ARBA00005535"/>
    </source>
</evidence>
<dbReference type="Proteomes" id="UP000324222">
    <property type="component" value="Unassembled WGS sequence"/>
</dbReference>
<dbReference type="AlphaFoldDB" id="A0A5B7EU90"/>
<evidence type="ECO:0000313" key="2">
    <source>
        <dbReference type="EMBL" id="MPC37842.1"/>
    </source>
</evidence>
<protein>
    <submittedName>
        <fullName evidence="2">Protein rogdi</fullName>
    </submittedName>
</protein>
<keyword evidence="3" id="KW-1185">Reference proteome</keyword>
<comment type="similarity">
    <text evidence="1">Belongs to the rogdi family.</text>
</comment>
<dbReference type="Pfam" id="PF10259">
    <property type="entry name" value="Rogdi_lz"/>
    <property type="match status" value="1"/>
</dbReference>
<comment type="caution">
    <text evidence="2">The sequence shown here is derived from an EMBL/GenBank/DDBJ whole genome shotgun (WGS) entry which is preliminary data.</text>
</comment>
<gene>
    <name evidence="2" type="primary">rogdi_1</name>
    <name evidence="2" type="ORF">E2C01_031336</name>
</gene>
<dbReference type="OrthoDB" id="66510at2759"/>
<proteinExistence type="inferred from homology"/>
<evidence type="ECO:0000313" key="3">
    <source>
        <dbReference type="Proteomes" id="UP000324222"/>
    </source>
</evidence>